<feature type="compositionally biased region" description="Basic and acidic residues" evidence="4">
    <location>
        <begin position="144"/>
        <end position="156"/>
    </location>
</feature>
<evidence type="ECO:0000256" key="5">
    <source>
        <dbReference type="SAM" id="SignalP"/>
    </source>
</evidence>
<dbReference type="RefSeq" id="WP_237869834.1">
    <property type="nucleotide sequence ID" value="NZ_JAKLTR010000003.1"/>
</dbReference>
<keyword evidence="1" id="KW-0677">Repeat</keyword>
<protein>
    <submittedName>
        <fullName evidence="6">Tetratricopeptide repeat protein</fullName>
    </submittedName>
</protein>
<dbReference type="SUPFAM" id="SSF48452">
    <property type="entry name" value="TPR-like"/>
    <property type="match status" value="1"/>
</dbReference>
<dbReference type="Pfam" id="PF13432">
    <property type="entry name" value="TPR_16"/>
    <property type="match status" value="1"/>
</dbReference>
<dbReference type="Gene3D" id="1.25.40.10">
    <property type="entry name" value="Tetratricopeptide repeat domain"/>
    <property type="match status" value="2"/>
</dbReference>
<keyword evidence="5" id="KW-0732">Signal</keyword>
<evidence type="ECO:0000256" key="4">
    <source>
        <dbReference type="SAM" id="MobiDB-lite"/>
    </source>
</evidence>
<feature type="chain" id="PRO_5045601582" evidence="5">
    <location>
        <begin position="23"/>
        <end position="209"/>
    </location>
</feature>
<dbReference type="InterPro" id="IPR047150">
    <property type="entry name" value="SGT"/>
</dbReference>
<sequence>MNYRMLTILMILMMLIAGSARSQESDRLIQKGNELYKQQQYPQSELIYAEVLKTDPNNATAKFNQANAMYKQNKADEAIRVLNDLAFKSNDASVKSKAYYNKGAILSTQKKLEESIDAYKDALRQDPSDKDARENLQKALLELKKKNQSKKDDNKKQKQQQKQQQKPQPKMSQKEAEQRLQLLEQKEKDVQQRLQNEKSKQGGGVGKDW</sequence>
<evidence type="ECO:0000256" key="2">
    <source>
        <dbReference type="ARBA" id="ARBA00022803"/>
    </source>
</evidence>
<feature type="signal peptide" evidence="5">
    <location>
        <begin position="1"/>
        <end position="22"/>
    </location>
</feature>
<keyword evidence="7" id="KW-1185">Reference proteome</keyword>
<reference evidence="6" key="1">
    <citation type="submission" date="2022-01" db="EMBL/GenBank/DDBJ databases">
        <authorList>
            <person name="Jo J.-H."/>
            <person name="Im W.-T."/>
        </authorList>
    </citation>
    <scope>NUCLEOTIDE SEQUENCE</scope>
    <source>
        <strain evidence="6">NA20</strain>
    </source>
</reference>
<dbReference type="PANTHER" id="PTHR45831">
    <property type="entry name" value="LD24721P"/>
    <property type="match status" value="1"/>
</dbReference>
<dbReference type="PROSITE" id="PS50293">
    <property type="entry name" value="TPR_REGION"/>
    <property type="match status" value="1"/>
</dbReference>
<dbReference type="PANTHER" id="PTHR45831:SF2">
    <property type="entry name" value="LD24721P"/>
    <property type="match status" value="1"/>
</dbReference>
<evidence type="ECO:0000256" key="3">
    <source>
        <dbReference type="PROSITE-ProRule" id="PRU00339"/>
    </source>
</evidence>
<feature type="compositionally biased region" description="Low complexity" evidence="4">
    <location>
        <begin position="160"/>
        <end position="171"/>
    </location>
</feature>
<dbReference type="InterPro" id="IPR011990">
    <property type="entry name" value="TPR-like_helical_dom_sf"/>
</dbReference>
<comment type="caution">
    <text evidence="6">The sequence shown here is derived from an EMBL/GenBank/DDBJ whole genome shotgun (WGS) entry which is preliminary data.</text>
</comment>
<dbReference type="SMART" id="SM00028">
    <property type="entry name" value="TPR"/>
    <property type="match status" value="2"/>
</dbReference>
<name>A0ABS9KNK2_9BACT</name>
<feature type="compositionally biased region" description="Basic and acidic residues" evidence="4">
    <location>
        <begin position="172"/>
        <end position="200"/>
    </location>
</feature>
<dbReference type="Pfam" id="PF00515">
    <property type="entry name" value="TPR_1"/>
    <property type="match status" value="1"/>
</dbReference>
<dbReference type="PROSITE" id="PS50005">
    <property type="entry name" value="TPR"/>
    <property type="match status" value="1"/>
</dbReference>
<proteinExistence type="predicted"/>
<organism evidence="6 7">
    <name type="scientific">Terrimonas ginsenosidimutans</name>
    <dbReference type="NCBI Taxonomy" id="2908004"/>
    <lineage>
        <taxon>Bacteria</taxon>
        <taxon>Pseudomonadati</taxon>
        <taxon>Bacteroidota</taxon>
        <taxon>Chitinophagia</taxon>
        <taxon>Chitinophagales</taxon>
        <taxon>Chitinophagaceae</taxon>
        <taxon>Terrimonas</taxon>
    </lineage>
</organism>
<feature type="repeat" description="TPR" evidence="3">
    <location>
        <begin position="96"/>
        <end position="129"/>
    </location>
</feature>
<accession>A0ABS9KNK2</accession>
<keyword evidence="2 3" id="KW-0802">TPR repeat</keyword>
<dbReference type="EMBL" id="JAKLTR010000003">
    <property type="protein sequence ID" value="MCG2613912.1"/>
    <property type="molecule type" value="Genomic_DNA"/>
</dbReference>
<evidence type="ECO:0000313" key="7">
    <source>
        <dbReference type="Proteomes" id="UP001165367"/>
    </source>
</evidence>
<evidence type="ECO:0000256" key="1">
    <source>
        <dbReference type="ARBA" id="ARBA00022737"/>
    </source>
</evidence>
<dbReference type="InterPro" id="IPR019734">
    <property type="entry name" value="TPR_rpt"/>
</dbReference>
<dbReference type="Proteomes" id="UP001165367">
    <property type="component" value="Unassembled WGS sequence"/>
</dbReference>
<gene>
    <name evidence="6" type="ORF">LZZ85_06450</name>
</gene>
<evidence type="ECO:0000313" key="6">
    <source>
        <dbReference type="EMBL" id="MCG2613912.1"/>
    </source>
</evidence>
<feature type="region of interest" description="Disordered" evidence="4">
    <location>
        <begin position="144"/>
        <end position="209"/>
    </location>
</feature>